<evidence type="ECO:0000256" key="1">
    <source>
        <dbReference type="SAM" id="MobiDB-lite"/>
    </source>
</evidence>
<reference evidence="2" key="1">
    <citation type="journal article" date="2021" name="Open Biol.">
        <title>Shared evolutionary footprints suggest mitochondrial oxidative damage underlies multiple complex I losses in fungi.</title>
        <authorList>
            <person name="Schikora-Tamarit M.A."/>
            <person name="Marcet-Houben M."/>
            <person name="Nosek J."/>
            <person name="Gabaldon T."/>
        </authorList>
    </citation>
    <scope>NUCLEOTIDE SEQUENCE</scope>
    <source>
        <strain evidence="2">NCAIM Y.01608</strain>
    </source>
</reference>
<dbReference type="AlphaFoldDB" id="A0A9P8T0B4"/>
<organism evidence="2 3">
    <name type="scientific">Ogataea polymorpha</name>
    <dbReference type="NCBI Taxonomy" id="460523"/>
    <lineage>
        <taxon>Eukaryota</taxon>
        <taxon>Fungi</taxon>
        <taxon>Dikarya</taxon>
        <taxon>Ascomycota</taxon>
        <taxon>Saccharomycotina</taxon>
        <taxon>Pichiomycetes</taxon>
        <taxon>Pichiales</taxon>
        <taxon>Pichiaceae</taxon>
        <taxon>Ogataea</taxon>
    </lineage>
</organism>
<reference evidence="2" key="2">
    <citation type="submission" date="2021-01" db="EMBL/GenBank/DDBJ databases">
        <authorList>
            <person name="Schikora-Tamarit M.A."/>
        </authorList>
    </citation>
    <scope>NUCLEOTIDE SEQUENCE</scope>
    <source>
        <strain evidence="2">NCAIM Y.01608</strain>
    </source>
</reference>
<gene>
    <name evidence="2" type="ORF">OGATHE_005326</name>
</gene>
<protein>
    <submittedName>
        <fullName evidence="2">Uncharacterized protein</fullName>
    </submittedName>
</protein>
<evidence type="ECO:0000313" key="2">
    <source>
        <dbReference type="EMBL" id="KAH3660994.1"/>
    </source>
</evidence>
<dbReference type="Proteomes" id="UP000788993">
    <property type="component" value="Unassembled WGS sequence"/>
</dbReference>
<comment type="caution">
    <text evidence="2">The sequence shown here is derived from an EMBL/GenBank/DDBJ whole genome shotgun (WGS) entry which is preliminary data.</text>
</comment>
<dbReference type="EMBL" id="JAEUBD010001468">
    <property type="protein sequence ID" value="KAH3660994.1"/>
    <property type="molecule type" value="Genomic_DNA"/>
</dbReference>
<name>A0A9P8T0B4_9ASCO</name>
<keyword evidence="3" id="KW-1185">Reference proteome</keyword>
<sequence>MFTKRTASDADSDLDWSSPWAPSETVSETLLSGDSPLLIDINFLESIDALSLYLVAFAAEEDDPPDPVVNTELLSGA</sequence>
<proteinExistence type="predicted"/>
<evidence type="ECO:0000313" key="3">
    <source>
        <dbReference type="Proteomes" id="UP000788993"/>
    </source>
</evidence>
<accession>A0A9P8T0B4</accession>
<feature type="region of interest" description="Disordered" evidence="1">
    <location>
        <begin position="1"/>
        <end position="21"/>
    </location>
</feature>